<reference evidence="1" key="1">
    <citation type="submission" date="2022-08" db="EMBL/GenBank/DDBJ databases">
        <title>Genomic Encyclopedia of Type Strains, Phase V (KMG-V): Genome sequencing to study the core and pangenomes of soil and plant-associated prokaryotes.</title>
        <authorList>
            <person name="Whitman W."/>
        </authorList>
    </citation>
    <scope>NUCLEOTIDE SEQUENCE</scope>
    <source>
        <strain evidence="1">SP2016B</strain>
    </source>
</reference>
<evidence type="ECO:0000313" key="2">
    <source>
        <dbReference type="Proteomes" id="UP001155034"/>
    </source>
</evidence>
<accession>A0A9X2U3A0</accession>
<sequence>MGNRRQCSALAAVFPRGYVHARPVTRAPVFQNRVVPERDRPVQGRPPAD</sequence>
<organism evidence="1 2">
    <name type="scientific">Salinibacter ruber</name>
    <dbReference type="NCBI Taxonomy" id="146919"/>
    <lineage>
        <taxon>Bacteria</taxon>
        <taxon>Pseudomonadati</taxon>
        <taxon>Rhodothermota</taxon>
        <taxon>Rhodothermia</taxon>
        <taxon>Rhodothermales</taxon>
        <taxon>Salinibacteraceae</taxon>
        <taxon>Salinibacter</taxon>
    </lineage>
</organism>
<dbReference type="AlphaFoldDB" id="A0A9X2U3A0"/>
<name>A0A9X2U3A0_9BACT</name>
<protein>
    <submittedName>
        <fullName evidence="1">Uncharacterized protein</fullName>
    </submittedName>
</protein>
<dbReference type="Proteomes" id="UP001155034">
    <property type="component" value="Unassembled WGS sequence"/>
</dbReference>
<dbReference type="EMBL" id="JANTYZ010000008">
    <property type="protein sequence ID" value="MCS3866039.1"/>
    <property type="molecule type" value="Genomic_DNA"/>
</dbReference>
<evidence type="ECO:0000313" key="1">
    <source>
        <dbReference type="EMBL" id="MCS3866039.1"/>
    </source>
</evidence>
<gene>
    <name evidence="1" type="ORF">GGP82_002608</name>
</gene>
<proteinExistence type="predicted"/>
<comment type="caution">
    <text evidence="1">The sequence shown here is derived from an EMBL/GenBank/DDBJ whole genome shotgun (WGS) entry which is preliminary data.</text>
</comment>